<dbReference type="EMBL" id="JAQHRD010000007">
    <property type="protein sequence ID" value="KAJ6439057.1"/>
    <property type="molecule type" value="Genomic_DNA"/>
</dbReference>
<name>A0AB34FIY6_9HYPO</name>
<dbReference type="AlphaFoldDB" id="A0AB34FIY6"/>
<keyword evidence="3" id="KW-1185">Reference proteome</keyword>
<evidence type="ECO:0000313" key="3">
    <source>
        <dbReference type="Proteomes" id="UP001163105"/>
    </source>
</evidence>
<comment type="caution">
    <text evidence="2">The sequence shown here is derived from an EMBL/GenBank/DDBJ whole genome shotgun (WGS) entry which is preliminary data.</text>
</comment>
<feature type="region of interest" description="Disordered" evidence="1">
    <location>
        <begin position="1"/>
        <end position="39"/>
    </location>
</feature>
<organism evidence="2 3">
    <name type="scientific">Purpureocillium lavendulum</name>
    <dbReference type="NCBI Taxonomy" id="1247861"/>
    <lineage>
        <taxon>Eukaryota</taxon>
        <taxon>Fungi</taxon>
        <taxon>Dikarya</taxon>
        <taxon>Ascomycota</taxon>
        <taxon>Pezizomycotina</taxon>
        <taxon>Sordariomycetes</taxon>
        <taxon>Hypocreomycetidae</taxon>
        <taxon>Hypocreales</taxon>
        <taxon>Ophiocordycipitaceae</taxon>
        <taxon>Purpureocillium</taxon>
    </lineage>
</organism>
<reference evidence="2" key="1">
    <citation type="submission" date="2023-01" db="EMBL/GenBank/DDBJ databases">
        <title>The growth and conidiation of Purpureocillium lavendulum are regulated by nitrogen source and histone H3K14 acetylation.</title>
        <authorList>
            <person name="Tang P."/>
            <person name="Han J."/>
            <person name="Zhang C."/>
            <person name="Tang P."/>
            <person name="Qi F."/>
            <person name="Zhang K."/>
            <person name="Liang L."/>
        </authorList>
    </citation>
    <scope>NUCLEOTIDE SEQUENCE</scope>
    <source>
        <strain evidence="2">YMF1.00683</strain>
    </source>
</reference>
<gene>
    <name evidence="2" type="ORF">O9K51_08463</name>
</gene>
<dbReference type="Proteomes" id="UP001163105">
    <property type="component" value="Unassembled WGS sequence"/>
</dbReference>
<sequence length="106" mass="12131">MTPSWKVAPDYTTSSQKSWETRPAKQRLGSRSPQAMRRPRTRNVALPLDVFWTSDNIIATMVMDIVIFNVPYVQTIDPCGSHIAGIFGWQHVLRDHKFKSAQPHPQ</sequence>
<evidence type="ECO:0000313" key="2">
    <source>
        <dbReference type="EMBL" id="KAJ6439057.1"/>
    </source>
</evidence>
<evidence type="ECO:0000256" key="1">
    <source>
        <dbReference type="SAM" id="MobiDB-lite"/>
    </source>
</evidence>
<proteinExistence type="predicted"/>
<protein>
    <submittedName>
        <fullName evidence="2">Uncharacterized protein</fullName>
    </submittedName>
</protein>
<accession>A0AB34FIY6</accession>